<feature type="compositionally biased region" description="Polar residues" evidence="1">
    <location>
        <begin position="109"/>
        <end position="129"/>
    </location>
</feature>
<dbReference type="Proteomes" id="UP000292478">
    <property type="component" value="Unassembled WGS sequence"/>
</dbReference>
<keyword evidence="2" id="KW-0472">Membrane</keyword>
<feature type="compositionally biased region" description="Low complexity" evidence="1">
    <location>
        <begin position="130"/>
        <end position="167"/>
    </location>
</feature>
<keyword evidence="2" id="KW-1133">Transmembrane helix</keyword>
<feature type="transmembrane region" description="Helical" evidence="2">
    <location>
        <begin position="2721"/>
        <end position="2740"/>
    </location>
</feature>
<proteinExistence type="predicted"/>
<gene>
    <name evidence="3" type="ORF">MCC10113_2041</name>
</gene>
<dbReference type="NCBIfam" id="TIGR01167">
    <property type="entry name" value="LPXTG_anchor"/>
    <property type="match status" value="1"/>
</dbReference>
<reference evidence="3 4" key="1">
    <citation type="journal article" date="2018" name="Sci. Rep.">
        <title>Genomic diversity and distribution of Bifidobacterium longum subsp. longum across the human lifespan.</title>
        <authorList>
            <person name="Odamaki T."/>
            <person name="Bottacini F."/>
            <person name="Kato K."/>
            <person name="Mitsuyama E."/>
            <person name="Yoshida K."/>
            <person name="Horigome A."/>
            <person name="Xiao J.Z."/>
            <person name="van Sinderen D."/>
        </authorList>
    </citation>
    <scope>NUCLEOTIDE SEQUENCE [LARGE SCALE GENOMIC DNA]</scope>
    <source>
        <strain evidence="3 4">MCC10113</strain>
    </source>
</reference>
<feature type="compositionally biased region" description="Polar residues" evidence="1">
    <location>
        <begin position="168"/>
        <end position="190"/>
    </location>
</feature>
<feature type="region of interest" description="Disordered" evidence="1">
    <location>
        <begin position="2749"/>
        <end position="2770"/>
    </location>
</feature>
<evidence type="ECO:0000256" key="2">
    <source>
        <dbReference type="SAM" id="Phobius"/>
    </source>
</evidence>
<evidence type="ECO:0000256" key="1">
    <source>
        <dbReference type="SAM" id="MobiDB-lite"/>
    </source>
</evidence>
<evidence type="ECO:0000313" key="3">
    <source>
        <dbReference type="EMBL" id="TCF55580.1"/>
    </source>
</evidence>
<dbReference type="Gene3D" id="2.160.20.110">
    <property type="match status" value="1"/>
</dbReference>
<protein>
    <submittedName>
        <fullName evidence="3">Cell surface protein with gram positive anchor domain</fullName>
    </submittedName>
</protein>
<feature type="region of interest" description="Disordered" evidence="1">
    <location>
        <begin position="87"/>
        <end position="197"/>
    </location>
</feature>
<sequence length="2770" mass="283826">MVVCSIPPKRGLRIYEGETMGSKLKLGRCRFNGGAEQEPGQHRHVLRRCLASVIAVSLSTVCMVPAAYAQDVDDVNGSSNSVILGGGDNTVVAAPSARNVNVDDKTSEEGNTSNGAPAPSETNQGAQQDSSSSSSTTGGSSESSNGEAGNKADAAAGAAAGDSANDGTQTQAPTDTSSQGAKNDSSTEADQSPAKANVQVAATALGGRDFEGQVTKEINGKTYILIGNEQQLRAIGSGKKVIGRINKVTQTCTGQGLFGYHWVDGASSTEYAGDADLADSDTLRNADASDYDNSLAICHTKVDADKTRTRYYGVGADGTQADYSAANTGLTYSADANYLIFRDIDLSKNAADTASTEWTPLMFSGTMLGAVSNSADAVASLWKAVGADGASVEHTTAARPVISHVVVNQQGKQLDVSKQQGIGFFASITNKTVMNNTNLGSAGTAVVSNLKLQDVSVTNQASKSYIPPTLLGTLTSAVGGLLDLLLKALKLLTFGQVNLDLNLQGLLTLHKDNPSNLATGAFAGRIYGDAKVTDCEVADVSVSSVSRMTGGFVGYVEGATRYDAVSGIVGTLTNVLSKILGVIPFLGLGDLVNWLLSGTLGLNALIPVGYYNPVISNSSVNGFKKNVVIGNKNNPQAGGFVGAQIGAIIENSSVTSTNGFTVRATQYAGGFAGISRNGNVGGLLNSLGIDLLSALRPQSLIENSNLTVDGDGKVTVSATDYAGGFSGAMANAYAVNNTISATAAVSTDKSHAGGFTGFASVGWGLELGTDDATNASLLKQLTKAVAKLLSGSGSGAGELLSIVGVNPSVILGTQMKGSFTVKAGGDYAGGLVGEGSGTVIGDSSQDHLQNLTFWKYNNPRGLPQQRSTAINGLESVSAGGSYAGGIAGNLQPTTVAGLLNSVVKIGDIATLKKFDQFAPFTVENVTVAAPASGLTVTAGSYYAGGAIGCATGGDVTNTNLTNLATVTAKGEAGGFIGFSGPGDAVGAGGLNVLGLIKLSGLLSVAQYSSVAVTASNVNGIANGFTVKATGKNENNETTDYAAGGFYGQANSTKTRESHVTNLKSVTADTSTSDGIAGGFVGFSTTGGLADALSNADDSSVLDNLIKGGLLSVNDLLGAMPYLIPSYTDTTVSYVNGGYVEGDIAGGYAGNFQSGKVNQFDKKDLENDPTLADVQSRVQANPVAVVNLDHVTGGAYAGGFGGKVVSGALASAGNGGLSLLGKFGTVDLANLLQVVQGYVPFISYAGVHSDATTVETTSGNKISDPDDPGFTVSATRLDQSDTQSGSAGGYIGYGSGVQVSHSSVTQLRHTDVKAPKNLETTGSIDDTYLSKDSSYAVTAARYAGGYIGKMDIGSAAAVGGGLSLLGQNVNLNDVLDVLNIVVSTIEHSDVTGGIGGYSVLASTADHRNANNKPDPLGMAGGFAGDIEGGHIQDSSSHEFVYIIGQVSAGGYVGTMQPGAVANVLGDGSVLKKLVNLDNLLSLVQDFVPTIRNSSTDAAVCGGAVRAQAVSDTTTRRGMAGGYAGRNRGGHIWGNNTAAWKQENTDGKYNGPQRVAYAARIRSVYGAEIAGGYTGFMDAADTAEGGSLSLLGGLIKAGNLAGVLSVVYPTEEHTKVTGPLRNMSYDQWKTWVDNIGKYGAYGKEFTEVATGDGAGSVTDQESLDKFLESYIFGFNVVAGRAEYRTGANLHDSGVAGGHVGLMRTGTITDGQSMDVKTVSAMRAAGGYAGTIESGSASSFGSIQLFGDKGIKFDLGQMLDVAQVFVPVIKSSSVAGYRKGMKITAAGEDITHGTGNAGGYVGLAVGGQIWGDLDQNGQKLADGVTAAGANVSNLRKVEGRNNVGGFIGVATAGAVADVDTNASEGFLQGILDSLVSNPASLVSVLQATVTTIRGAHVSSDDPAWGYTVDGAYESKDDKGNTTTKYALNAGGFAGSLQAAILGDKDSAKGTGSEVDTAKDSAALTVTGLRAVESGQYAGGFFGLADVSSVASVGGGEAGKDQNTNLLLKLLKVGNVGVLEAFRTFIYDGQVNGVSDGIQIVAHDSTTKGMLDSKRYTGAAGGFGGGLINGSVKQSTVTNLNSVTGVNYVGGFIGHLGKSGTVAADNAQLGTDALNLLGATAGVLDIWGSHVGDSHVTGIPDGYTVTATHHGDDYGKATDKATGREVAGGFVGYADLARVKGCTSDNLKKVTSGEIAGGFVGETSRAYLVDTQVNSVLVELLLQVVNALVKLLYLDKVEQVGVIDLGKWFPAIFGKVFDLKVLSEGNVLYVNLFGLKVSVALSKADAENQQQTDVAIVTIGDSVIKLPCSKNGIDMDGSGSNLTVQLIKGNRTRVEQSTVTGIASGYDVFGGGATQDTDGVKDLSTGYAGGFAGLNDEGVLADDHMVYADTIRGTSGLVDPFSNTKLKSVWDFNTMSDILGPVDEGNGGKAYNTYRIYRKAAANAGEARTSAQDGNKIFSQKNTADDALNTGLDRWEVKLFDVVNTYDSGAVHSGASGDAGTTWVGIKDAVAESKDGQTKLDAYQSPAKAVLMLDVPVSDNNGGLTPEPDDGQDPCGKDGCKTVDLTLQKVWRNGQLERPDAITLEVTATYTNAAGEQVKAGKLECFKDDCATEERTNPFTVTMTAKENGSAWSDTWRTKLTGLPVAFVDKGSGPNGEDVTRYYTYTVKELNMTYASGDTDGNAETKTPAEAGYSVSVKYGTDKDGKYVATVTNFSPLPETGGNGTLLFVMLGVLMLALGTAWYLRANRMEPAAAGGAGAGTALPVGRKRGRHTR</sequence>
<accession>A0A4R0V2K1</accession>
<keyword evidence="2" id="KW-0812">Transmembrane</keyword>
<comment type="caution">
    <text evidence="3">The sequence shown here is derived from an EMBL/GenBank/DDBJ whole genome shotgun (WGS) entry which is preliminary data.</text>
</comment>
<organism evidence="3 4">
    <name type="scientific">Bifidobacterium longum subsp. longum</name>
    <dbReference type="NCBI Taxonomy" id="1679"/>
    <lineage>
        <taxon>Bacteria</taxon>
        <taxon>Bacillati</taxon>
        <taxon>Actinomycetota</taxon>
        <taxon>Actinomycetes</taxon>
        <taxon>Bifidobacteriales</taxon>
        <taxon>Bifidobacteriaceae</taxon>
        <taxon>Bifidobacterium</taxon>
    </lineage>
</organism>
<dbReference type="EMBL" id="SHTC01000034">
    <property type="protein sequence ID" value="TCF55580.1"/>
    <property type="molecule type" value="Genomic_DNA"/>
</dbReference>
<name>A0A4R0V2K1_BIFLL</name>
<dbReference type="Gene3D" id="2.60.40.1140">
    <property type="entry name" value="Collagen-binding surface protein Cna, B-type domain"/>
    <property type="match status" value="1"/>
</dbReference>
<evidence type="ECO:0000313" key="4">
    <source>
        <dbReference type="Proteomes" id="UP000292478"/>
    </source>
</evidence>